<evidence type="ECO:0000256" key="1">
    <source>
        <dbReference type="SAM" id="Phobius"/>
    </source>
</evidence>
<dbReference type="InterPro" id="IPR006598">
    <property type="entry name" value="CAP10"/>
</dbReference>
<accession>A0ABY9DGR2</accession>
<dbReference type="EMBL" id="CP126662">
    <property type="protein sequence ID" value="WKA06011.1"/>
    <property type="molecule type" value="Genomic_DNA"/>
</dbReference>
<sequence length="515" mass="59921">MKEAVGNEKLPHMGDNVHAFHGAGLPGLFKKSYTMNVSVFFIILLIGTFLSTRWSGVSIVTGDSFRTAWNYRSSTKPHYKRFEYSMNCSEGNMTKTCPVTLLTTFEPSNLSTGTCPEYFRWIYEDLKPWTETGITRDMVERAKTPAHIRVVVVDGKVYTEKYKWVFQTRDVFTIWGILQVLRMYPGKLPDFDLMFECGDKPVIKKHDYQGLNATAPPLFHYCGDDETLDIVFPDWSFWGWPEIRIKPWSTLRKDLREGNNKTKWVDREPYAYWKGNFKMGVTRHELSKCSKTNEQDWNARIYNMDWLQEMQNGFKSADLSTQCTHKYKIYAEGAAWSVSEKYILACDSVTLLVKPQYYDFFTRSLQPLVHYWPIKLKDMCKSIKFATEWCNNHTQKAHEIRNAGSSFVQEELRMKFVYDYMFHLLSAYAKLFKYKPTVPPGAVEVCPETMVCPVKGLQKKYKIQSMVKSPSDTGPCVMPPPYDPAELRDMLERKDHVMKQVEMLEEGSLKNLKAK</sequence>
<evidence type="ECO:0000313" key="3">
    <source>
        <dbReference type="EMBL" id="WKA06011.1"/>
    </source>
</evidence>
<proteinExistence type="predicted"/>
<feature type="domain" description="Glycosyl transferase CAP10" evidence="2">
    <location>
        <begin position="187"/>
        <end position="435"/>
    </location>
</feature>
<reference evidence="3 4" key="1">
    <citation type="journal article" date="2023" name="Hortic Res">
        <title>The complete reference genome for grapevine (Vitis vinifera L.) genetics and breeding.</title>
        <authorList>
            <person name="Shi X."/>
            <person name="Cao S."/>
            <person name="Wang X."/>
            <person name="Huang S."/>
            <person name="Wang Y."/>
            <person name="Liu Z."/>
            <person name="Liu W."/>
            <person name="Leng X."/>
            <person name="Peng Y."/>
            <person name="Wang N."/>
            <person name="Wang Y."/>
            <person name="Ma Z."/>
            <person name="Xu X."/>
            <person name="Zhang F."/>
            <person name="Xue H."/>
            <person name="Zhong H."/>
            <person name="Wang Y."/>
            <person name="Zhang K."/>
            <person name="Velt A."/>
            <person name="Avia K."/>
            <person name="Holtgrawe D."/>
            <person name="Grimplet J."/>
            <person name="Matus J.T."/>
            <person name="Ware D."/>
            <person name="Wu X."/>
            <person name="Wang H."/>
            <person name="Liu C."/>
            <person name="Fang Y."/>
            <person name="Rustenholz C."/>
            <person name="Cheng Z."/>
            <person name="Xiao H."/>
            <person name="Zhou Y."/>
        </authorList>
    </citation>
    <scope>NUCLEOTIDE SEQUENCE [LARGE SCALE GENOMIC DNA]</scope>
    <source>
        <strain evidence="4">cv. Pinot noir / PN40024</strain>
        <tissue evidence="3">Leaf</tissue>
    </source>
</reference>
<keyword evidence="4" id="KW-1185">Reference proteome</keyword>
<dbReference type="Pfam" id="PF05686">
    <property type="entry name" value="Glyco_transf_90"/>
    <property type="match status" value="1"/>
</dbReference>
<dbReference type="Proteomes" id="UP001227230">
    <property type="component" value="Chromosome 15"/>
</dbReference>
<keyword evidence="1" id="KW-0472">Membrane</keyword>
<gene>
    <name evidence="3" type="ORF">VitviT2T_023939</name>
</gene>
<keyword evidence="1" id="KW-1133">Transmembrane helix</keyword>
<feature type="transmembrane region" description="Helical" evidence="1">
    <location>
        <begin position="33"/>
        <end position="50"/>
    </location>
</feature>
<keyword evidence="1" id="KW-0812">Transmembrane</keyword>
<evidence type="ECO:0000259" key="2">
    <source>
        <dbReference type="SMART" id="SM00672"/>
    </source>
</evidence>
<dbReference type="PANTHER" id="PTHR12203">
    <property type="entry name" value="KDEL LYS-ASP-GLU-LEU CONTAINING - RELATED"/>
    <property type="match status" value="1"/>
</dbReference>
<dbReference type="PANTHER" id="PTHR12203:SF80">
    <property type="entry name" value="GLYCOSYLTRANSFERASE"/>
    <property type="match status" value="1"/>
</dbReference>
<protein>
    <recommendedName>
        <fullName evidence="2">Glycosyl transferase CAP10 domain-containing protein</fullName>
    </recommendedName>
</protein>
<dbReference type="InterPro" id="IPR051091">
    <property type="entry name" value="O-Glucosyltr/Glycosyltrsf_90"/>
</dbReference>
<organism evidence="3 4">
    <name type="scientific">Vitis vinifera</name>
    <name type="common">Grape</name>
    <dbReference type="NCBI Taxonomy" id="29760"/>
    <lineage>
        <taxon>Eukaryota</taxon>
        <taxon>Viridiplantae</taxon>
        <taxon>Streptophyta</taxon>
        <taxon>Embryophyta</taxon>
        <taxon>Tracheophyta</taxon>
        <taxon>Spermatophyta</taxon>
        <taxon>Magnoliopsida</taxon>
        <taxon>eudicotyledons</taxon>
        <taxon>Gunneridae</taxon>
        <taxon>Pentapetalae</taxon>
        <taxon>rosids</taxon>
        <taxon>Vitales</taxon>
        <taxon>Vitaceae</taxon>
        <taxon>Viteae</taxon>
        <taxon>Vitis</taxon>
    </lineage>
</organism>
<evidence type="ECO:0000313" key="4">
    <source>
        <dbReference type="Proteomes" id="UP001227230"/>
    </source>
</evidence>
<dbReference type="SMART" id="SM00672">
    <property type="entry name" value="CAP10"/>
    <property type="match status" value="1"/>
</dbReference>
<name>A0ABY9DGR2_VITVI</name>